<gene>
    <name evidence="1" type="ORF">HXX08_04115</name>
    <name evidence="2" type="ORF">OZ401_000171</name>
</gene>
<organism evidence="1 3">
    <name type="scientific">Candidatus Chlorohelix allophototropha</name>
    <dbReference type="NCBI Taxonomy" id="3003348"/>
    <lineage>
        <taxon>Bacteria</taxon>
        <taxon>Bacillati</taxon>
        <taxon>Chloroflexota</taxon>
        <taxon>Chloroflexia</taxon>
        <taxon>Candidatus Chloroheliales</taxon>
        <taxon>Candidatus Chloroheliaceae</taxon>
        <taxon>Candidatus Chlorohelix</taxon>
    </lineage>
</organism>
<keyword evidence="4" id="KW-1185">Reference proteome</keyword>
<reference evidence="1 3" key="1">
    <citation type="submission" date="2020-06" db="EMBL/GenBank/DDBJ databases">
        <title>Anoxygenic phototrophic Chloroflexota member uses a Type I reaction center.</title>
        <authorList>
            <person name="Tsuji J.M."/>
            <person name="Shaw N.A."/>
            <person name="Nagashima S."/>
            <person name="Venkiteswaran J."/>
            <person name="Schiff S.L."/>
            <person name="Hanada S."/>
            <person name="Tank M."/>
            <person name="Neufeld J.D."/>
        </authorList>
    </citation>
    <scope>NUCLEOTIDE SEQUENCE [LARGE SCALE GENOMIC DNA]</scope>
    <source>
        <strain evidence="1">L227-S17</strain>
    </source>
</reference>
<evidence type="ECO:0000313" key="2">
    <source>
        <dbReference type="EMBL" id="WJW66926.1"/>
    </source>
</evidence>
<name>A0A8T7M2X8_9CHLR</name>
<evidence type="ECO:0000313" key="1">
    <source>
        <dbReference type="EMBL" id="NWJ45045.1"/>
    </source>
</evidence>
<dbReference type="AlphaFoldDB" id="A0A8T7M2X8"/>
<dbReference type="EMBL" id="JACATZ010000001">
    <property type="protein sequence ID" value="NWJ45045.1"/>
    <property type="molecule type" value="Genomic_DNA"/>
</dbReference>
<dbReference type="Proteomes" id="UP001431572">
    <property type="component" value="Chromosome 1"/>
</dbReference>
<reference evidence="2" key="2">
    <citation type="journal article" date="2024" name="Nature">
        <title>Anoxygenic phototroph of the Chloroflexota uses a type I reaction centre.</title>
        <authorList>
            <person name="Tsuji J.M."/>
            <person name="Shaw N.A."/>
            <person name="Nagashima S."/>
            <person name="Venkiteswaran J.J."/>
            <person name="Schiff S.L."/>
            <person name="Watanabe T."/>
            <person name="Fukui M."/>
            <person name="Hanada S."/>
            <person name="Tank M."/>
            <person name="Neufeld J.D."/>
        </authorList>
    </citation>
    <scope>NUCLEOTIDE SEQUENCE</scope>
    <source>
        <strain evidence="2">L227-S17</strain>
    </source>
</reference>
<dbReference type="Proteomes" id="UP000521676">
    <property type="component" value="Unassembled WGS sequence"/>
</dbReference>
<proteinExistence type="predicted"/>
<evidence type="ECO:0000313" key="3">
    <source>
        <dbReference type="Proteomes" id="UP000521676"/>
    </source>
</evidence>
<dbReference type="RefSeq" id="WP_341468819.1">
    <property type="nucleotide sequence ID" value="NZ_CP128399.1"/>
</dbReference>
<sequence length="112" mass="12252">MAGGAVWVKGATRNSQDKMVQRAKEDLAEVLGIEDMPELVGKIKLVSVTPVTWPDSQLGYLQAGLKKQQGINPGFLIKLEYSGREYTYHTSFSRVVYVPTGKGMPPLPANAM</sequence>
<evidence type="ECO:0000313" key="4">
    <source>
        <dbReference type="Proteomes" id="UP001431572"/>
    </source>
</evidence>
<accession>A0A8T7M2X8</accession>
<dbReference type="EMBL" id="CP128399">
    <property type="protein sequence ID" value="WJW66926.1"/>
    <property type="molecule type" value="Genomic_DNA"/>
</dbReference>
<protein>
    <submittedName>
        <fullName evidence="1">Uncharacterized protein</fullName>
    </submittedName>
</protein>